<comment type="subcellular location">
    <subcellularLocation>
        <location evidence="1">Nucleus</location>
    </subcellularLocation>
</comment>
<feature type="coiled-coil region" evidence="9">
    <location>
        <begin position="382"/>
        <end position="423"/>
    </location>
</feature>
<feature type="domain" description="C3H1-type" evidence="11">
    <location>
        <begin position="85"/>
        <end position="113"/>
    </location>
</feature>
<dbReference type="InterPro" id="IPR054429">
    <property type="entry name" value="Znf-CCCH_Muscleblind-like"/>
</dbReference>
<evidence type="ECO:0000256" key="1">
    <source>
        <dbReference type="ARBA" id="ARBA00004123"/>
    </source>
</evidence>
<keyword evidence="13" id="KW-1185">Reference proteome</keyword>
<evidence type="ECO:0000256" key="6">
    <source>
        <dbReference type="ARBA" id="ARBA00023242"/>
    </source>
</evidence>
<accession>A0A6G0YQZ1</accession>
<feature type="region of interest" description="Disordered" evidence="10">
    <location>
        <begin position="328"/>
        <end position="361"/>
    </location>
</feature>
<sequence length="531" mass="59500">DPAAVIEEFSPVGQTTRRRTNNSDDDDEEEEEDDDDDDDDDDDNNNDGRFYGRPWTTEQRKDLFQKPKMAVVNMNSLMNGKDSRWLQLEVCREFQRNKCSRSDTECKFAHPAANVDVQNGKVTACYDSIKGRCNRTKPPCKYFHPPQHLKDQLLINGRNHLALKNALVQQMGLVANQPMVPGQVSAPMPNPAYLAQLPNTQIGNAFNPYFSHTNPLMNPLSQFFAPNPNNLTMAMQQTVVQQNLQPPERLDMDLSKISPFYYENLSLPGLMPFKRPSGDKAGLPMFQPSAAAAAAAAYQQLFQFVPQQADYPPTSSAAALSVLPKPQSQAVAQQQQQQQTQQPIAPQKSQTPELPATQSQLQSQQLAAFHQLLAMSPQQQLQQQQIQQQQSLQQQHQSLQQQHQQQQAQLAQAQNQAQAHLVQSQAQVQNQLQDPNQQAQLQQHQAFAAVFNQLIAMRPPPPPLAFQAPQLTPNPNLMTSPSMKQFIAAQIQHHIHNTNLNGNLNPAAINGNINTKSDEEVQQPFKKMKTA</sequence>
<keyword evidence="5 8" id="KW-0862">Zinc</keyword>
<gene>
    <name evidence="12" type="ORF">FWK35_00011113</name>
</gene>
<name>A0A6G0YQZ1_APHCR</name>
<keyword evidence="2 8" id="KW-0479">Metal-binding</keyword>
<dbReference type="PROSITE" id="PS50103">
    <property type="entry name" value="ZF_C3H1"/>
    <property type="match status" value="2"/>
</dbReference>
<evidence type="ECO:0000313" key="12">
    <source>
        <dbReference type="EMBL" id="KAF0760203.1"/>
    </source>
</evidence>
<dbReference type="GO" id="GO:0003723">
    <property type="term" value="F:RNA binding"/>
    <property type="evidence" value="ECO:0007669"/>
    <property type="project" value="TreeGrafter"/>
</dbReference>
<feature type="compositionally biased region" description="Acidic residues" evidence="10">
    <location>
        <begin position="23"/>
        <end position="45"/>
    </location>
</feature>
<evidence type="ECO:0000256" key="3">
    <source>
        <dbReference type="ARBA" id="ARBA00022737"/>
    </source>
</evidence>
<keyword evidence="4 8" id="KW-0863">Zinc-finger</keyword>
<dbReference type="Pfam" id="PF22628">
    <property type="entry name" value="zf-CCCH_10"/>
    <property type="match status" value="1"/>
</dbReference>
<dbReference type="Gene3D" id="3.30.1370.210">
    <property type="match status" value="1"/>
</dbReference>
<keyword evidence="6" id="KW-0539">Nucleus</keyword>
<dbReference type="GO" id="GO:0005737">
    <property type="term" value="C:cytoplasm"/>
    <property type="evidence" value="ECO:0007669"/>
    <property type="project" value="TreeGrafter"/>
</dbReference>
<feature type="region of interest" description="Disordered" evidence="10">
    <location>
        <begin position="1"/>
        <end position="61"/>
    </location>
</feature>
<dbReference type="InterPro" id="IPR000571">
    <property type="entry name" value="Znf_CCCH"/>
</dbReference>
<feature type="non-terminal residue" evidence="12">
    <location>
        <position position="1"/>
    </location>
</feature>
<dbReference type="GO" id="GO:0008270">
    <property type="term" value="F:zinc ion binding"/>
    <property type="evidence" value="ECO:0007669"/>
    <property type="project" value="UniProtKB-KW"/>
</dbReference>
<dbReference type="EMBL" id="VUJU01002754">
    <property type="protein sequence ID" value="KAF0760203.1"/>
    <property type="molecule type" value="Genomic_DNA"/>
</dbReference>
<dbReference type="OrthoDB" id="6285980at2759"/>
<evidence type="ECO:0000256" key="9">
    <source>
        <dbReference type="SAM" id="Coils"/>
    </source>
</evidence>
<protein>
    <submittedName>
        <fullName evidence="12">Transcription factor SPT20 isoform X3</fullName>
    </submittedName>
</protein>
<dbReference type="PANTHER" id="PTHR12675:SF12">
    <property type="entry name" value="PROTEIN MUSCLEBLIND"/>
    <property type="match status" value="1"/>
</dbReference>
<dbReference type="AlphaFoldDB" id="A0A6G0YQZ1"/>
<evidence type="ECO:0000256" key="8">
    <source>
        <dbReference type="PROSITE-ProRule" id="PRU00723"/>
    </source>
</evidence>
<evidence type="ECO:0000256" key="4">
    <source>
        <dbReference type="ARBA" id="ARBA00022771"/>
    </source>
</evidence>
<evidence type="ECO:0000259" key="11">
    <source>
        <dbReference type="PROSITE" id="PS50103"/>
    </source>
</evidence>
<dbReference type="FunFam" id="3.30.1370.210:FF:000005">
    <property type="entry name" value="Muscleblind, isoform M"/>
    <property type="match status" value="1"/>
</dbReference>
<dbReference type="PANTHER" id="PTHR12675">
    <property type="entry name" value="MUSCLEBLIND-LIKE PROTEIN"/>
    <property type="match status" value="1"/>
</dbReference>
<comment type="caution">
    <text evidence="12">The sequence shown here is derived from an EMBL/GenBank/DDBJ whole genome shotgun (WGS) entry which is preliminary data.</text>
</comment>
<dbReference type="Proteomes" id="UP000478052">
    <property type="component" value="Unassembled WGS sequence"/>
</dbReference>
<dbReference type="GO" id="GO:0005654">
    <property type="term" value="C:nucleoplasm"/>
    <property type="evidence" value="ECO:0007669"/>
    <property type="project" value="TreeGrafter"/>
</dbReference>
<proteinExistence type="inferred from homology"/>
<feature type="zinc finger region" description="C3H1-type" evidence="8">
    <location>
        <begin position="85"/>
        <end position="113"/>
    </location>
</feature>
<keyword evidence="9" id="KW-0175">Coiled coil</keyword>
<comment type="similarity">
    <text evidence="7">Belongs to the muscleblind family.</text>
</comment>
<organism evidence="12 13">
    <name type="scientific">Aphis craccivora</name>
    <name type="common">Cowpea aphid</name>
    <dbReference type="NCBI Taxonomy" id="307492"/>
    <lineage>
        <taxon>Eukaryota</taxon>
        <taxon>Metazoa</taxon>
        <taxon>Ecdysozoa</taxon>
        <taxon>Arthropoda</taxon>
        <taxon>Hexapoda</taxon>
        <taxon>Insecta</taxon>
        <taxon>Pterygota</taxon>
        <taxon>Neoptera</taxon>
        <taxon>Paraneoptera</taxon>
        <taxon>Hemiptera</taxon>
        <taxon>Sternorrhyncha</taxon>
        <taxon>Aphidomorpha</taxon>
        <taxon>Aphidoidea</taxon>
        <taxon>Aphididae</taxon>
        <taxon>Aphidini</taxon>
        <taxon>Aphis</taxon>
        <taxon>Aphis</taxon>
    </lineage>
</organism>
<evidence type="ECO:0000256" key="2">
    <source>
        <dbReference type="ARBA" id="ARBA00022723"/>
    </source>
</evidence>
<feature type="domain" description="C3H1-type" evidence="11">
    <location>
        <begin position="119"/>
        <end position="147"/>
    </location>
</feature>
<keyword evidence="3" id="KW-0677">Repeat</keyword>
<evidence type="ECO:0000313" key="13">
    <source>
        <dbReference type="Proteomes" id="UP000478052"/>
    </source>
</evidence>
<dbReference type="SMART" id="SM00356">
    <property type="entry name" value="ZnF_C3H1"/>
    <property type="match status" value="2"/>
</dbReference>
<reference evidence="12 13" key="1">
    <citation type="submission" date="2019-08" db="EMBL/GenBank/DDBJ databases">
        <title>Whole genome of Aphis craccivora.</title>
        <authorList>
            <person name="Voronova N.V."/>
            <person name="Shulinski R.S."/>
            <person name="Bandarenka Y.V."/>
            <person name="Zhorov D.G."/>
            <person name="Warner D."/>
        </authorList>
    </citation>
    <scope>NUCLEOTIDE SEQUENCE [LARGE SCALE GENOMIC DNA]</scope>
    <source>
        <strain evidence="12">180601</strain>
        <tissue evidence="12">Whole Body</tissue>
    </source>
</reference>
<evidence type="ECO:0000256" key="7">
    <source>
        <dbReference type="ARBA" id="ARBA00038226"/>
    </source>
</evidence>
<evidence type="ECO:0000256" key="10">
    <source>
        <dbReference type="SAM" id="MobiDB-lite"/>
    </source>
</evidence>
<evidence type="ECO:0000256" key="5">
    <source>
        <dbReference type="ARBA" id="ARBA00022833"/>
    </source>
</evidence>
<dbReference type="GO" id="GO:0043484">
    <property type="term" value="P:regulation of RNA splicing"/>
    <property type="evidence" value="ECO:0007669"/>
    <property type="project" value="TreeGrafter"/>
</dbReference>
<feature type="zinc finger region" description="C3H1-type" evidence="8">
    <location>
        <begin position="119"/>
        <end position="147"/>
    </location>
</feature>